<dbReference type="AlphaFoldDB" id="A0A0C3FF96"/>
<dbReference type="OrthoDB" id="2193432at2759"/>
<accession>A0A0C3FF96</accession>
<dbReference type="GO" id="GO:0006352">
    <property type="term" value="P:DNA-templated transcription initiation"/>
    <property type="evidence" value="ECO:0007669"/>
    <property type="project" value="InterPro"/>
</dbReference>
<evidence type="ECO:0000256" key="1">
    <source>
        <dbReference type="SAM" id="MobiDB-lite"/>
    </source>
</evidence>
<dbReference type="EMBL" id="KN833015">
    <property type="protein sequence ID" value="KIM78641.1"/>
    <property type="molecule type" value="Genomic_DNA"/>
</dbReference>
<gene>
    <name evidence="3" type="ORF">PILCRDRAFT_586452</name>
</gene>
<dbReference type="GO" id="GO:0046982">
    <property type="term" value="F:protein heterodimerization activity"/>
    <property type="evidence" value="ECO:0007669"/>
    <property type="project" value="InterPro"/>
</dbReference>
<proteinExistence type="predicted"/>
<evidence type="ECO:0000313" key="3">
    <source>
        <dbReference type="EMBL" id="KIM78641.1"/>
    </source>
</evidence>
<reference evidence="4" key="2">
    <citation type="submission" date="2015-01" db="EMBL/GenBank/DDBJ databases">
        <title>Evolutionary Origins and Diversification of the Mycorrhizal Mutualists.</title>
        <authorList>
            <consortium name="DOE Joint Genome Institute"/>
            <consortium name="Mycorrhizal Genomics Consortium"/>
            <person name="Kohler A."/>
            <person name="Kuo A."/>
            <person name="Nagy L.G."/>
            <person name="Floudas D."/>
            <person name="Copeland A."/>
            <person name="Barry K.W."/>
            <person name="Cichocki N."/>
            <person name="Veneault-Fourrey C."/>
            <person name="LaButti K."/>
            <person name="Lindquist E.A."/>
            <person name="Lipzen A."/>
            <person name="Lundell T."/>
            <person name="Morin E."/>
            <person name="Murat C."/>
            <person name="Riley R."/>
            <person name="Ohm R."/>
            <person name="Sun H."/>
            <person name="Tunlid A."/>
            <person name="Henrissat B."/>
            <person name="Grigoriev I.V."/>
            <person name="Hibbett D.S."/>
            <person name="Martin F."/>
        </authorList>
    </citation>
    <scope>NUCLEOTIDE SEQUENCE [LARGE SCALE GENOMIC DNA]</scope>
    <source>
        <strain evidence="4">F 1598</strain>
    </source>
</reference>
<reference evidence="3 4" key="1">
    <citation type="submission" date="2014-04" db="EMBL/GenBank/DDBJ databases">
        <authorList>
            <consortium name="DOE Joint Genome Institute"/>
            <person name="Kuo A."/>
            <person name="Tarkka M."/>
            <person name="Buscot F."/>
            <person name="Kohler A."/>
            <person name="Nagy L.G."/>
            <person name="Floudas D."/>
            <person name="Copeland A."/>
            <person name="Barry K.W."/>
            <person name="Cichocki N."/>
            <person name="Veneault-Fourrey C."/>
            <person name="LaButti K."/>
            <person name="Lindquist E.A."/>
            <person name="Lipzen A."/>
            <person name="Lundell T."/>
            <person name="Morin E."/>
            <person name="Murat C."/>
            <person name="Sun H."/>
            <person name="Tunlid A."/>
            <person name="Henrissat B."/>
            <person name="Grigoriev I.V."/>
            <person name="Hibbett D.S."/>
            <person name="Martin F."/>
            <person name="Nordberg H.P."/>
            <person name="Cantor M.N."/>
            <person name="Hua S.X."/>
        </authorList>
    </citation>
    <scope>NUCLEOTIDE SEQUENCE [LARGE SCALE GENOMIC DNA]</scope>
    <source>
        <strain evidence="3 4">F 1598</strain>
    </source>
</reference>
<dbReference type="HOGENOM" id="CLU_2904985_0_0_1"/>
<name>A0A0C3FF96_PILCF</name>
<dbReference type="InterPro" id="IPR009072">
    <property type="entry name" value="Histone-fold"/>
</dbReference>
<feature type="region of interest" description="Disordered" evidence="1">
    <location>
        <begin position="43"/>
        <end position="62"/>
    </location>
</feature>
<sequence>MGTLHVPVENRAISTRAVYVRDSYLLTIADEFVDSVTNFGCRLSKHRGGDTRSPRPPTSSRT</sequence>
<protein>
    <recommendedName>
        <fullName evidence="2">Transcription initiation factor TFIID subunit 12 domain-containing protein</fullName>
    </recommendedName>
</protein>
<dbReference type="GO" id="GO:0005669">
    <property type="term" value="C:transcription factor TFIID complex"/>
    <property type="evidence" value="ECO:0007669"/>
    <property type="project" value="InterPro"/>
</dbReference>
<keyword evidence="4" id="KW-1185">Reference proteome</keyword>
<dbReference type="Pfam" id="PF03847">
    <property type="entry name" value="TFIID_20kDa"/>
    <property type="match status" value="1"/>
</dbReference>
<dbReference type="Proteomes" id="UP000054166">
    <property type="component" value="Unassembled WGS sequence"/>
</dbReference>
<dbReference type="InParanoid" id="A0A0C3FF96"/>
<dbReference type="Gene3D" id="1.10.20.10">
    <property type="entry name" value="Histone, subunit A"/>
    <property type="match status" value="1"/>
</dbReference>
<evidence type="ECO:0000313" key="4">
    <source>
        <dbReference type="Proteomes" id="UP000054166"/>
    </source>
</evidence>
<feature type="domain" description="Transcription initiation factor TFIID subunit 12" evidence="2">
    <location>
        <begin position="24"/>
        <end position="51"/>
    </location>
</feature>
<dbReference type="InterPro" id="IPR003228">
    <property type="entry name" value="TFIID_TAF12_dom"/>
</dbReference>
<organism evidence="3 4">
    <name type="scientific">Piloderma croceum (strain F 1598)</name>
    <dbReference type="NCBI Taxonomy" id="765440"/>
    <lineage>
        <taxon>Eukaryota</taxon>
        <taxon>Fungi</taxon>
        <taxon>Dikarya</taxon>
        <taxon>Basidiomycota</taxon>
        <taxon>Agaricomycotina</taxon>
        <taxon>Agaricomycetes</taxon>
        <taxon>Agaricomycetidae</taxon>
        <taxon>Atheliales</taxon>
        <taxon>Atheliaceae</taxon>
        <taxon>Piloderma</taxon>
    </lineage>
</organism>
<evidence type="ECO:0000259" key="2">
    <source>
        <dbReference type="Pfam" id="PF03847"/>
    </source>
</evidence>